<dbReference type="SUPFAM" id="SSF56037">
    <property type="entry name" value="PheT/TilS domain"/>
    <property type="match status" value="1"/>
</dbReference>
<evidence type="ECO:0000256" key="5">
    <source>
        <dbReference type="ARBA" id="ARBA00022555"/>
    </source>
</evidence>
<evidence type="ECO:0000256" key="6">
    <source>
        <dbReference type="ARBA" id="ARBA00022598"/>
    </source>
</evidence>
<evidence type="ECO:0000256" key="15">
    <source>
        <dbReference type="HAMAP-Rule" id="MF_00283"/>
    </source>
</evidence>
<dbReference type="Pfam" id="PF17759">
    <property type="entry name" value="tRNA_synthFbeta"/>
    <property type="match status" value="1"/>
</dbReference>
<comment type="similarity">
    <text evidence="2 15">Belongs to the phenylalanyl-tRNA synthetase beta subunit family. Type 1 subfamily.</text>
</comment>
<evidence type="ECO:0000256" key="9">
    <source>
        <dbReference type="ARBA" id="ARBA00022840"/>
    </source>
</evidence>
<evidence type="ECO:0000256" key="3">
    <source>
        <dbReference type="ARBA" id="ARBA00011209"/>
    </source>
</evidence>
<keyword evidence="4 15" id="KW-0963">Cytoplasm</keyword>
<keyword evidence="5 16" id="KW-0820">tRNA-binding</keyword>
<comment type="catalytic activity">
    <reaction evidence="14 15">
        <text>tRNA(Phe) + L-phenylalanine + ATP = L-phenylalanyl-tRNA(Phe) + AMP + diphosphate + H(+)</text>
        <dbReference type="Rhea" id="RHEA:19413"/>
        <dbReference type="Rhea" id="RHEA-COMP:9668"/>
        <dbReference type="Rhea" id="RHEA-COMP:9699"/>
        <dbReference type="ChEBI" id="CHEBI:15378"/>
        <dbReference type="ChEBI" id="CHEBI:30616"/>
        <dbReference type="ChEBI" id="CHEBI:33019"/>
        <dbReference type="ChEBI" id="CHEBI:58095"/>
        <dbReference type="ChEBI" id="CHEBI:78442"/>
        <dbReference type="ChEBI" id="CHEBI:78531"/>
        <dbReference type="ChEBI" id="CHEBI:456215"/>
        <dbReference type="EC" id="6.1.1.20"/>
    </reaction>
</comment>
<dbReference type="AlphaFoldDB" id="A0A150XI91"/>
<dbReference type="InterPro" id="IPR005121">
    <property type="entry name" value="Fdx_antiC-bd"/>
</dbReference>
<accession>A0A150XI91</accession>
<dbReference type="InterPro" id="IPR020825">
    <property type="entry name" value="Phe-tRNA_synthase-like_B3/B4"/>
</dbReference>
<evidence type="ECO:0000256" key="13">
    <source>
        <dbReference type="ARBA" id="ARBA00023146"/>
    </source>
</evidence>
<evidence type="ECO:0000256" key="2">
    <source>
        <dbReference type="ARBA" id="ARBA00008653"/>
    </source>
</evidence>
<dbReference type="EMBL" id="LRPC01000001">
    <property type="protein sequence ID" value="KYG78448.1"/>
    <property type="molecule type" value="Genomic_DNA"/>
</dbReference>
<dbReference type="GO" id="GO:0000287">
    <property type="term" value="F:magnesium ion binding"/>
    <property type="evidence" value="ECO:0007669"/>
    <property type="project" value="UniProtKB-UniRule"/>
</dbReference>
<dbReference type="PROSITE" id="PS50886">
    <property type="entry name" value="TRBD"/>
    <property type="match status" value="1"/>
</dbReference>
<dbReference type="PANTHER" id="PTHR10947">
    <property type="entry name" value="PHENYLALANYL-TRNA SYNTHETASE BETA CHAIN AND LEUCINE-RICH REPEAT-CONTAINING PROTEIN 47"/>
    <property type="match status" value="1"/>
</dbReference>
<keyword evidence="11 16" id="KW-0694">RNA-binding</keyword>
<dbReference type="InterPro" id="IPR012340">
    <property type="entry name" value="NA-bd_OB-fold"/>
</dbReference>
<comment type="subunit">
    <text evidence="3 15">Tetramer of two alpha and two beta subunits.</text>
</comment>
<dbReference type="InterPro" id="IPR033714">
    <property type="entry name" value="tRNA_bind_bactPheRS"/>
</dbReference>
<dbReference type="Pfam" id="PF03147">
    <property type="entry name" value="FDX-ACB"/>
    <property type="match status" value="1"/>
</dbReference>
<dbReference type="NCBIfam" id="TIGR00472">
    <property type="entry name" value="pheT_bact"/>
    <property type="match status" value="1"/>
</dbReference>
<feature type="binding site" evidence="15">
    <location>
        <position position="473"/>
    </location>
    <ligand>
        <name>Mg(2+)</name>
        <dbReference type="ChEBI" id="CHEBI:18420"/>
        <note>shared with alpha subunit</note>
    </ligand>
</feature>
<evidence type="ECO:0000259" key="19">
    <source>
        <dbReference type="PROSITE" id="PS51483"/>
    </source>
</evidence>
<dbReference type="InterPro" id="IPR036690">
    <property type="entry name" value="Fdx_antiC-bd_sf"/>
</dbReference>
<dbReference type="SMART" id="SM00873">
    <property type="entry name" value="B3_4"/>
    <property type="match status" value="1"/>
</dbReference>
<dbReference type="SUPFAM" id="SSF55681">
    <property type="entry name" value="Class II aaRS and biotin synthetases"/>
    <property type="match status" value="1"/>
</dbReference>
<keyword evidence="21" id="KW-1185">Reference proteome</keyword>
<proteinExistence type="inferred from homology"/>
<keyword evidence="8 15" id="KW-0547">Nucleotide-binding</keyword>
<evidence type="ECO:0000256" key="16">
    <source>
        <dbReference type="PROSITE-ProRule" id="PRU00209"/>
    </source>
</evidence>
<evidence type="ECO:0000256" key="10">
    <source>
        <dbReference type="ARBA" id="ARBA00022842"/>
    </source>
</evidence>
<comment type="subcellular location">
    <subcellularLocation>
        <location evidence="1 15">Cytoplasm</location>
    </subcellularLocation>
</comment>
<dbReference type="Gene3D" id="3.30.56.10">
    <property type="match status" value="2"/>
</dbReference>
<dbReference type="InterPro" id="IPR041616">
    <property type="entry name" value="PheRS_beta_core"/>
</dbReference>
<dbReference type="SUPFAM" id="SSF50249">
    <property type="entry name" value="Nucleic acid-binding proteins"/>
    <property type="match status" value="1"/>
</dbReference>
<dbReference type="InterPro" id="IPR009061">
    <property type="entry name" value="DNA-bd_dom_put_sf"/>
</dbReference>
<dbReference type="NCBIfam" id="NF045760">
    <property type="entry name" value="YtpR"/>
    <property type="match status" value="1"/>
</dbReference>
<dbReference type="Pfam" id="PF03483">
    <property type="entry name" value="B3_4"/>
    <property type="match status" value="1"/>
</dbReference>
<gene>
    <name evidence="15" type="primary">pheT</name>
    <name evidence="20" type="ORF">AWW68_06680</name>
</gene>
<dbReference type="GO" id="GO:0004826">
    <property type="term" value="F:phenylalanine-tRNA ligase activity"/>
    <property type="evidence" value="ECO:0007669"/>
    <property type="project" value="UniProtKB-UniRule"/>
</dbReference>
<feature type="domain" description="FDX-ACB" evidence="18">
    <location>
        <begin position="710"/>
        <end position="803"/>
    </location>
</feature>
<dbReference type="PANTHER" id="PTHR10947:SF0">
    <property type="entry name" value="PHENYLALANINE--TRNA LIGASE BETA SUBUNIT"/>
    <property type="match status" value="1"/>
</dbReference>
<dbReference type="CDD" id="cd02796">
    <property type="entry name" value="tRNA_bind_bactPheRS"/>
    <property type="match status" value="1"/>
</dbReference>
<dbReference type="Gene3D" id="3.30.70.380">
    <property type="entry name" value="Ferrodoxin-fold anticodon-binding domain"/>
    <property type="match status" value="1"/>
</dbReference>
<evidence type="ECO:0000256" key="8">
    <source>
        <dbReference type="ARBA" id="ARBA00022741"/>
    </source>
</evidence>
<dbReference type="GO" id="GO:0006432">
    <property type="term" value="P:phenylalanyl-tRNA aminoacylation"/>
    <property type="evidence" value="ECO:0007669"/>
    <property type="project" value="UniProtKB-UniRule"/>
</dbReference>
<dbReference type="GO" id="GO:0009328">
    <property type="term" value="C:phenylalanine-tRNA ligase complex"/>
    <property type="evidence" value="ECO:0007669"/>
    <property type="project" value="TreeGrafter"/>
</dbReference>
<sequence length="804" mass="89985">MKISLNWLKQYIDISETPQEISTILTDTGLEVEGLEEVESVKGGLKGLVIGEVLTCSQHPNADKLKLTTVDIGTDEPSPIVCGAPNVAAGQKVVVATVGASLYPAEGEPFTIKKAKIRGEVSLGMICAEDEIGLGNSHAGIMVLDTDLPNGTPAAEYFNLESDYVIEIGLTPNRADAASHLGVARDLKAALKRDIKLPEVTDITPVKSEGGVKLTIENTEACPRYAGLTIEGVKVEASPEWLQTKLKAIGLNPTNNVVDITNYVLHSLGQPMHAFDVDAITGKEVVVKTLSAGTKFITLDEKERKLYAEDLMICNQNEGMCIAGVFGGIKSGVTEKTTSVFLESAYFSPDSIRKTAQNHQLKTDASFRYERGTDPNMPFFALQYATKLIQEIAGGEIVGEVFDIYPNLVDNFKVDVTYHRINQLIGKELSKDQIENILIGLDIQLESKTDEGFTAIVPPYRVDVQREADIVEEVLRVYGYNNVELQPTLSSSFLSEFPKKDNDSLQLEVSRMLAGAGYNEIVTNSLTKHQYVAETESIDSNEDVHILNYLSEELDVMRQTLMFSGLEVIDRNVKRRQNSLKLYEFGTTYHKRGEKYKEYSRLAIFLTGENNAESWLDSNRPVRFHDLSQLVYQILNKFGLDRLETTDIQSDLWSYGIEISYNKKTAVRFGKVNPKLAKLSEVKQEVFYADFDWEMLRHNYPLIVDFKPLSKFPEVKRDLSLVIDKSVNFEEIRKLSERNAFKLLNGIRVFDVYEGDKIGANEKAYAVSFFLQDQEKTLTDKVIDKTMQRLMTVFEKDLGATIRK</sequence>
<dbReference type="SUPFAM" id="SSF54991">
    <property type="entry name" value="Anticodon-binding domain of PheRS"/>
    <property type="match status" value="1"/>
</dbReference>
<feature type="binding site" evidence="15">
    <location>
        <position position="463"/>
    </location>
    <ligand>
        <name>Mg(2+)</name>
        <dbReference type="ChEBI" id="CHEBI:18420"/>
        <note>shared with alpha subunit</note>
    </ligand>
</feature>
<dbReference type="FunFam" id="2.40.50.140:FF:000045">
    <property type="entry name" value="Phenylalanine--tRNA ligase beta subunit"/>
    <property type="match status" value="1"/>
</dbReference>
<dbReference type="FunFam" id="3.30.70.380:FF:000001">
    <property type="entry name" value="Phenylalanine--tRNA ligase beta subunit"/>
    <property type="match status" value="1"/>
</dbReference>
<dbReference type="CDD" id="cd00769">
    <property type="entry name" value="PheRS_beta_core"/>
    <property type="match status" value="1"/>
</dbReference>
<dbReference type="Proteomes" id="UP000075606">
    <property type="component" value="Unassembled WGS sequence"/>
</dbReference>
<keyword evidence="7 15" id="KW-0479">Metal-binding</keyword>
<dbReference type="Pfam" id="PF01588">
    <property type="entry name" value="tRNA_bind"/>
    <property type="match status" value="1"/>
</dbReference>
<dbReference type="Gene3D" id="3.50.40.10">
    <property type="entry name" value="Phenylalanyl-trna Synthetase, Chain B, domain 3"/>
    <property type="match status" value="1"/>
</dbReference>
<reference evidence="20 21" key="1">
    <citation type="submission" date="2016-01" db="EMBL/GenBank/DDBJ databases">
        <title>Genome sequencing of Roseivirga spongicola UST030701-084.</title>
        <authorList>
            <person name="Selvaratnam C."/>
            <person name="Thevarajoo S."/>
            <person name="Goh K.M."/>
            <person name="Ee R."/>
            <person name="Chan K.-G."/>
            <person name="Chong C.S."/>
        </authorList>
    </citation>
    <scope>NUCLEOTIDE SEQUENCE [LARGE SCALE GENOMIC DNA]</scope>
    <source>
        <strain evidence="20 21">UST030701-084</strain>
    </source>
</reference>
<dbReference type="InterPro" id="IPR005147">
    <property type="entry name" value="tRNA_synthase_B5-dom"/>
</dbReference>
<evidence type="ECO:0000256" key="14">
    <source>
        <dbReference type="ARBA" id="ARBA00049255"/>
    </source>
</evidence>
<dbReference type="OrthoDB" id="9805455at2"/>
<dbReference type="EC" id="6.1.1.20" evidence="15"/>
<dbReference type="HAMAP" id="MF_00283">
    <property type="entry name" value="Phe_tRNA_synth_beta1"/>
    <property type="match status" value="1"/>
</dbReference>
<dbReference type="PROSITE" id="PS51483">
    <property type="entry name" value="B5"/>
    <property type="match status" value="1"/>
</dbReference>
<evidence type="ECO:0000256" key="4">
    <source>
        <dbReference type="ARBA" id="ARBA00022490"/>
    </source>
</evidence>
<keyword evidence="9 15" id="KW-0067">ATP-binding</keyword>
<evidence type="ECO:0000259" key="18">
    <source>
        <dbReference type="PROSITE" id="PS51447"/>
    </source>
</evidence>
<dbReference type="InterPro" id="IPR005146">
    <property type="entry name" value="B3/B4_tRNA-bd"/>
</dbReference>
<organism evidence="20 21">
    <name type="scientific">Roseivirga spongicola</name>
    <dbReference type="NCBI Taxonomy" id="333140"/>
    <lineage>
        <taxon>Bacteria</taxon>
        <taxon>Pseudomonadati</taxon>
        <taxon>Bacteroidota</taxon>
        <taxon>Cytophagia</taxon>
        <taxon>Cytophagales</taxon>
        <taxon>Roseivirgaceae</taxon>
        <taxon>Roseivirga</taxon>
    </lineage>
</organism>
<evidence type="ECO:0000256" key="12">
    <source>
        <dbReference type="ARBA" id="ARBA00022917"/>
    </source>
</evidence>
<dbReference type="InterPro" id="IPR004532">
    <property type="entry name" value="Phe-tRNA-ligase_IIc_bsu_bact"/>
</dbReference>
<evidence type="ECO:0000313" key="21">
    <source>
        <dbReference type="Proteomes" id="UP000075606"/>
    </source>
</evidence>
<dbReference type="GO" id="GO:0005524">
    <property type="term" value="F:ATP binding"/>
    <property type="evidence" value="ECO:0007669"/>
    <property type="project" value="UniProtKB-UniRule"/>
</dbReference>
<dbReference type="FunFam" id="3.50.40.10:FF:000001">
    <property type="entry name" value="Phenylalanine--tRNA ligase beta subunit"/>
    <property type="match status" value="1"/>
</dbReference>
<dbReference type="STRING" id="333140.AWW68_06680"/>
<dbReference type="InterPro" id="IPR045864">
    <property type="entry name" value="aa-tRNA-synth_II/BPL/LPL"/>
</dbReference>
<comment type="caution">
    <text evidence="20">The sequence shown here is derived from an EMBL/GenBank/DDBJ whole genome shotgun (WGS) entry which is preliminary data.</text>
</comment>
<keyword evidence="13 15" id="KW-0030">Aminoacyl-tRNA synthetase</keyword>
<dbReference type="SMART" id="SM00896">
    <property type="entry name" value="FDX-ACB"/>
    <property type="match status" value="1"/>
</dbReference>
<feature type="binding site" evidence="15">
    <location>
        <position position="469"/>
    </location>
    <ligand>
        <name>Mg(2+)</name>
        <dbReference type="ChEBI" id="CHEBI:18420"/>
        <note>shared with alpha subunit</note>
    </ligand>
</feature>
<dbReference type="SUPFAM" id="SSF46955">
    <property type="entry name" value="Putative DNA-binding domain"/>
    <property type="match status" value="1"/>
</dbReference>
<evidence type="ECO:0000259" key="17">
    <source>
        <dbReference type="PROSITE" id="PS50886"/>
    </source>
</evidence>
<dbReference type="InterPro" id="IPR002547">
    <property type="entry name" value="tRNA-bd_dom"/>
</dbReference>
<evidence type="ECO:0000256" key="11">
    <source>
        <dbReference type="ARBA" id="ARBA00022884"/>
    </source>
</evidence>
<name>A0A150XI91_9BACT</name>
<protein>
    <recommendedName>
        <fullName evidence="15">Phenylalanine--tRNA ligase beta subunit</fullName>
        <ecNumber evidence="15">6.1.1.20</ecNumber>
    </recommendedName>
    <alternativeName>
        <fullName evidence="15">Phenylalanyl-tRNA synthetase beta subunit</fullName>
        <shortName evidence="15">PheRS</shortName>
    </alternativeName>
</protein>
<keyword evidence="6 15" id="KW-0436">Ligase</keyword>
<dbReference type="InterPro" id="IPR045060">
    <property type="entry name" value="Phe-tRNA-ligase_IIc_bsu"/>
</dbReference>
<dbReference type="RefSeq" id="WP_068218244.1">
    <property type="nucleotide sequence ID" value="NZ_CP139724.1"/>
</dbReference>
<evidence type="ECO:0000256" key="1">
    <source>
        <dbReference type="ARBA" id="ARBA00004496"/>
    </source>
</evidence>
<evidence type="ECO:0000256" key="7">
    <source>
        <dbReference type="ARBA" id="ARBA00022723"/>
    </source>
</evidence>
<feature type="binding site" evidence="15">
    <location>
        <position position="472"/>
    </location>
    <ligand>
        <name>Mg(2+)</name>
        <dbReference type="ChEBI" id="CHEBI:18420"/>
        <note>shared with alpha subunit</note>
    </ligand>
</feature>
<dbReference type="SMART" id="SM00874">
    <property type="entry name" value="B5"/>
    <property type="match status" value="1"/>
</dbReference>
<comment type="cofactor">
    <cofactor evidence="15">
        <name>Mg(2+)</name>
        <dbReference type="ChEBI" id="CHEBI:18420"/>
    </cofactor>
    <text evidence="15">Binds 2 magnesium ions per tetramer.</text>
</comment>
<evidence type="ECO:0000313" key="20">
    <source>
        <dbReference type="EMBL" id="KYG78448.1"/>
    </source>
</evidence>
<dbReference type="PROSITE" id="PS51447">
    <property type="entry name" value="FDX_ACB"/>
    <property type="match status" value="1"/>
</dbReference>
<feature type="domain" description="TRNA-binding" evidence="17">
    <location>
        <begin position="42"/>
        <end position="155"/>
    </location>
</feature>
<keyword evidence="12 15" id="KW-0648">Protein biosynthesis</keyword>
<dbReference type="Gene3D" id="2.40.50.140">
    <property type="entry name" value="Nucleic acid-binding proteins"/>
    <property type="match status" value="1"/>
</dbReference>
<dbReference type="GO" id="GO:0000049">
    <property type="term" value="F:tRNA binding"/>
    <property type="evidence" value="ECO:0007669"/>
    <property type="project" value="UniProtKB-UniRule"/>
</dbReference>
<feature type="domain" description="B5" evidence="19">
    <location>
        <begin position="409"/>
        <end position="485"/>
    </location>
</feature>
<keyword evidence="10 15" id="KW-0460">Magnesium</keyword>
<dbReference type="Gene3D" id="3.30.930.10">
    <property type="entry name" value="Bira Bifunctional Protein, Domain 2"/>
    <property type="match status" value="1"/>
</dbReference>
<dbReference type="Pfam" id="PF03484">
    <property type="entry name" value="B5"/>
    <property type="match status" value="1"/>
</dbReference>